<sequence length="32" mass="3815">MVEYQTAKDNVDRILGVAPLEKELEKKKEFHR</sequence>
<dbReference type="Proteomes" id="UP000013085">
    <property type="component" value="Unassembled WGS sequence"/>
</dbReference>
<comment type="caution">
    <text evidence="1">The sequence shown here is derived from an EMBL/GenBank/DDBJ whole genome shotgun (WGS) entry which is preliminary data.</text>
</comment>
<name>A0A0E2H572_9FIRM</name>
<dbReference type="AlphaFoldDB" id="A0A0E2H572"/>
<dbReference type="EMBL" id="AGYR01000047">
    <property type="protein sequence ID" value="ENZ10301.1"/>
    <property type="molecule type" value="Genomic_DNA"/>
</dbReference>
<evidence type="ECO:0000313" key="1">
    <source>
        <dbReference type="EMBL" id="ENZ10301.1"/>
    </source>
</evidence>
<organism evidence="1 2">
    <name type="scientific">[Clostridium] clostridioforme 90A8</name>
    <dbReference type="NCBI Taxonomy" id="999408"/>
    <lineage>
        <taxon>Bacteria</taxon>
        <taxon>Bacillati</taxon>
        <taxon>Bacillota</taxon>
        <taxon>Clostridia</taxon>
        <taxon>Lachnospirales</taxon>
        <taxon>Lachnospiraceae</taxon>
        <taxon>Enterocloster</taxon>
    </lineage>
</organism>
<proteinExistence type="predicted"/>
<dbReference type="HOGENOM" id="CLU_3388812_0_0_9"/>
<accession>A0A0E2H572</accession>
<reference evidence="1 2" key="1">
    <citation type="submission" date="2013-01" db="EMBL/GenBank/DDBJ databases">
        <title>The Genome Sequence of Clostridium clostridioforme 90A8.</title>
        <authorList>
            <consortium name="The Broad Institute Genome Sequencing Platform"/>
            <person name="Earl A."/>
            <person name="Ward D."/>
            <person name="Feldgarden M."/>
            <person name="Gevers D."/>
            <person name="Courvalin P."/>
            <person name="Lambert T."/>
            <person name="Walker B."/>
            <person name="Young S.K."/>
            <person name="Zeng Q."/>
            <person name="Gargeya S."/>
            <person name="Fitzgerald M."/>
            <person name="Haas B."/>
            <person name="Abouelleil A."/>
            <person name="Alvarado L."/>
            <person name="Arachchi H.M."/>
            <person name="Berlin A.M."/>
            <person name="Chapman S.B."/>
            <person name="Dewar J."/>
            <person name="Goldberg J."/>
            <person name="Griggs A."/>
            <person name="Gujja S."/>
            <person name="Hansen M."/>
            <person name="Howarth C."/>
            <person name="Imamovic A."/>
            <person name="Larimer J."/>
            <person name="McCowan C."/>
            <person name="Murphy C."/>
            <person name="Neiman D."/>
            <person name="Pearson M."/>
            <person name="Priest M."/>
            <person name="Roberts A."/>
            <person name="Saif S."/>
            <person name="Shea T."/>
            <person name="Sisk P."/>
            <person name="Sykes S."/>
            <person name="Wortman J."/>
            <person name="Nusbaum C."/>
            <person name="Birren B."/>
        </authorList>
    </citation>
    <scope>NUCLEOTIDE SEQUENCE [LARGE SCALE GENOMIC DNA]</scope>
    <source>
        <strain evidence="1 2">90A8</strain>
    </source>
</reference>
<protein>
    <submittedName>
        <fullName evidence="1">Uncharacterized protein</fullName>
    </submittedName>
</protein>
<gene>
    <name evidence="1" type="ORF">HMPREF1090_04282</name>
</gene>
<evidence type="ECO:0000313" key="2">
    <source>
        <dbReference type="Proteomes" id="UP000013085"/>
    </source>
</evidence>